<evidence type="ECO:0000256" key="4">
    <source>
        <dbReference type="ARBA" id="ARBA00017871"/>
    </source>
</evidence>
<dbReference type="OrthoDB" id="9790035at2"/>
<keyword evidence="9" id="KW-1185">Reference proteome</keyword>
<dbReference type="RefSeq" id="WP_111351203.1">
    <property type="nucleotide sequence ID" value="NZ_QHHQ01000007.1"/>
</dbReference>
<dbReference type="InterPro" id="IPR036188">
    <property type="entry name" value="FAD/NAD-bd_sf"/>
</dbReference>
<dbReference type="PANTHER" id="PTHR10742">
    <property type="entry name" value="FLAVIN MONOAMINE OXIDASE"/>
    <property type="match status" value="1"/>
</dbReference>
<dbReference type="InterPro" id="IPR050281">
    <property type="entry name" value="Flavin_monoamine_oxidase"/>
</dbReference>
<comment type="pathway">
    <text evidence="1">Plant hormone metabolism; auxin biosynthesis.</text>
</comment>
<evidence type="ECO:0000256" key="5">
    <source>
        <dbReference type="ARBA" id="ARBA00023070"/>
    </source>
</evidence>
<dbReference type="SUPFAM" id="SSF51905">
    <property type="entry name" value="FAD/NAD(P)-binding domain"/>
    <property type="match status" value="1"/>
</dbReference>
<gene>
    <name evidence="8" type="ORF">DLJ53_27010</name>
</gene>
<organism evidence="8 9">
    <name type="scientific">Acuticoccus sediminis</name>
    <dbReference type="NCBI Taxonomy" id="2184697"/>
    <lineage>
        <taxon>Bacteria</taxon>
        <taxon>Pseudomonadati</taxon>
        <taxon>Pseudomonadota</taxon>
        <taxon>Alphaproteobacteria</taxon>
        <taxon>Hyphomicrobiales</taxon>
        <taxon>Amorphaceae</taxon>
        <taxon>Acuticoccus</taxon>
    </lineage>
</organism>
<dbReference type="GO" id="GO:0009851">
    <property type="term" value="P:auxin biosynthetic process"/>
    <property type="evidence" value="ECO:0007669"/>
    <property type="project" value="UniProtKB-KW"/>
</dbReference>
<comment type="caution">
    <text evidence="8">The sequence shown here is derived from an EMBL/GenBank/DDBJ whole genome shotgun (WGS) entry which is preliminary data.</text>
</comment>
<dbReference type="Proteomes" id="UP000249590">
    <property type="component" value="Unassembled WGS sequence"/>
</dbReference>
<dbReference type="AlphaFoldDB" id="A0A8B2NKQ7"/>
<name>A0A8B2NKQ7_9HYPH</name>
<reference evidence="8 9" key="1">
    <citation type="submission" date="2018-05" db="EMBL/GenBank/DDBJ databases">
        <title>Acuticoccus sediminis sp. nov., isolated from deep-sea sediment of Indian Ocean.</title>
        <authorList>
            <person name="Liu X."/>
            <person name="Lai Q."/>
            <person name="Du Y."/>
            <person name="Sun F."/>
            <person name="Zhang X."/>
            <person name="Wang S."/>
            <person name="Shao Z."/>
        </authorList>
    </citation>
    <scope>NUCLEOTIDE SEQUENCE [LARGE SCALE GENOMIC DNA]</scope>
    <source>
        <strain evidence="8 9">PTG4-2</strain>
    </source>
</reference>
<dbReference type="EC" id="1.13.12.3" evidence="3"/>
<dbReference type="EMBL" id="QHHQ01000007">
    <property type="protein sequence ID" value="RAH98464.1"/>
    <property type="molecule type" value="Genomic_DNA"/>
</dbReference>
<keyword evidence="5" id="KW-0073">Auxin biosynthesis</keyword>
<dbReference type="Gene3D" id="3.50.50.60">
    <property type="entry name" value="FAD/NAD(P)-binding domain"/>
    <property type="match status" value="1"/>
</dbReference>
<sequence>MSEDIVIVGAGAAGVGAARRLAAAGVRATVVEALPRVGGRAWTVEAAGYPLDLGCGWLHSGDRNAWTRIAGETGMPVDARTSAWGRQHRELGLARGEQEEARRAFNAWSERLADAPPASDRASDALEPSSRWNAYIHALSGFISGDEPEHISASDIAAYDAASTGRNWRVPGGYGALVAASLPPAATVHLATSVDALRLDESRVVLETSAGTMRARAVVLTVSSDVLSGGAIRFPAALDPWREAAGQLPLGRDEKLFLEIVDGGPFETETHLIGDPHDATTGVYYIRPFGRPVIECFFGGAGARLVAANGTKATFARCIDQLAGLLGSGVRDHLRPLVASDWAGTPSIRGGYSYARPGRRAAREVLARPYDGRIFFAGEATHATDFSTAHGAHDSGVRAAEELLAAVADLDAAGPA</sequence>
<dbReference type="PRINTS" id="PR00420">
    <property type="entry name" value="RNGMNOXGNASE"/>
</dbReference>
<dbReference type="SUPFAM" id="SSF54373">
    <property type="entry name" value="FAD-linked reductases, C-terminal domain"/>
    <property type="match status" value="1"/>
</dbReference>
<evidence type="ECO:0000256" key="6">
    <source>
        <dbReference type="ARBA" id="ARBA00047321"/>
    </source>
</evidence>
<proteinExistence type="inferred from homology"/>
<feature type="domain" description="Amine oxidase" evidence="7">
    <location>
        <begin position="13"/>
        <end position="404"/>
    </location>
</feature>
<dbReference type="Pfam" id="PF01593">
    <property type="entry name" value="Amino_oxidase"/>
    <property type="match status" value="1"/>
</dbReference>
<dbReference type="PANTHER" id="PTHR10742:SF410">
    <property type="entry name" value="LYSINE-SPECIFIC HISTONE DEMETHYLASE 2"/>
    <property type="match status" value="1"/>
</dbReference>
<dbReference type="GO" id="GO:0050361">
    <property type="term" value="F:tryptophan 2-monooxygenase activity"/>
    <property type="evidence" value="ECO:0007669"/>
    <property type="project" value="UniProtKB-EC"/>
</dbReference>
<dbReference type="InterPro" id="IPR002937">
    <property type="entry name" value="Amino_oxidase"/>
</dbReference>
<evidence type="ECO:0000313" key="9">
    <source>
        <dbReference type="Proteomes" id="UP000249590"/>
    </source>
</evidence>
<evidence type="ECO:0000256" key="1">
    <source>
        <dbReference type="ARBA" id="ARBA00004814"/>
    </source>
</evidence>
<evidence type="ECO:0000259" key="7">
    <source>
        <dbReference type="Pfam" id="PF01593"/>
    </source>
</evidence>
<accession>A0A8B2NKQ7</accession>
<protein>
    <recommendedName>
        <fullName evidence="4">Tryptophan 2-monooxygenase</fullName>
        <ecNumber evidence="3">1.13.12.3</ecNumber>
    </recommendedName>
</protein>
<comment type="catalytic activity">
    <reaction evidence="6">
        <text>L-tryptophan + O2 = indole-3-acetamide + CO2 + H2O</text>
        <dbReference type="Rhea" id="RHEA:16165"/>
        <dbReference type="ChEBI" id="CHEBI:15377"/>
        <dbReference type="ChEBI" id="CHEBI:15379"/>
        <dbReference type="ChEBI" id="CHEBI:16031"/>
        <dbReference type="ChEBI" id="CHEBI:16526"/>
        <dbReference type="ChEBI" id="CHEBI:57912"/>
        <dbReference type="EC" id="1.13.12.3"/>
    </reaction>
</comment>
<evidence type="ECO:0000313" key="8">
    <source>
        <dbReference type="EMBL" id="RAH98464.1"/>
    </source>
</evidence>
<evidence type="ECO:0000256" key="3">
    <source>
        <dbReference type="ARBA" id="ARBA00012535"/>
    </source>
</evidence>
<evidence type="ECO:0000256" key="2">
    <source>
        <dbReference type="ARBA" id="ARBA00005833"/>
    </source>
</evidence>
<comment type="similarity">
    <text evidence="2">Belongs to the tryptophan 2-monooxygenase family.</text>
</comment>